<accession>A0A1G8E2U6</accession>
<evidence type="ECO:0000256" key="2">
    <source>
        <dbReference type="ARBA" id="ARBA00022692"/>
    </source>
</evidence>
<keyword evidence="4 5" id="KW-0472">Membrane</keyword>
<evidence type="ECO:0000256" key="5">
    <source>
        <dbReference type="SAM" id="Phobius"/>
    </source>
</evidence>
<dbReference type="PANTHER" id="PTHR23514:SF13">
    <property type="entry name" value="INNER MEMBRANE PROTEIN YBJJ"/>
    <property type="match status" value="1"/>
</dbReference>
<dbReference type="RefSeq" id="WP_157674753.1">
    <property type="nucleotide sequence ID" value="NZ_LT629695.1"/>
</dbReference>
<evidence type="ECO:0000256" key="1">
    <source>
        <dbReference type="ARBA" id="ARBA00004141"/>
    </source>
</evidence>
<dbReference type="AlphaFoldDB" id="A0A1G8E2U6"/>
<keyword evidence="7" id="KW-1185">Reference proteome</keyword>
<dbReference type="OrthoDB" id="9809599at2"/>
<dbReference type="InterPro" id="IPR036259">
    <property type="entry name" value="MFS_trans_sf"/>
</dbReference>
<dbReference type="Pfam" id="PF07690">
    <property type="entry name" value="MFS_1"/>
    <property type="match status" value="1"/>
</dbReference>
<keyword evidence="3 5" id="KW-1133">Transmembrane helix</keyword>
<feature type="transmembrane region" description="Helical" evidence="5">
    <location>
        <begin position="201"/>
        <end position="222"/>
    </location>
</feature>
<dbReference type="PANTHER" id="PTHR23514">
    <property type="entry name" value="BYPASS OF STOP CODON PROTEIN 6"/>
    <property type="match status" value="1"/>
</dbReference>
<gene>
    <name evidence="6" type="ORF">SAMN04489720_1866</name>
</gene>
<dbReference type="EMBL" id="LT629695">
    <property type="protein sequence ID" value="SDH64208.1"/>
    <property type="molecule type" value="Genomic_DNA"/>
</dbReference>
<name>A0A1G8E2U6_9MICO</name>
<evidence type="ECO:0000313" key="7">
    <source>
        <dbReference type="Proteomes" id="UP000198822"/>
    </source>
</evidence>
<feature type="transmembrane region" description="Helical" evidence="5">
    <location>
        <begin position="132"/>
        <end position="154"/>
    </location>
</feature>
<feature type="transmembrane region" description="Helical" evidence="5">
    <location>
        <begin position="299"/>
        <end position="320"/>
    </location>
</feature>
<dbReference type="Gene3D" id="1.20.1250.20">
    <property type="entry name" value="MFS general substrate transporter like domains"/>
    <property type="match status" value="2"/>
</dbReference>
<sequence length="398" mass="41043">MRETVRWRNAVFAVFFAMGFGFASLAARFPTARDMLDISVDQLGLALLGISVGSITGLATASHVIARLGTRVVMVTGASIIGVGLCVAGWGVEARSMPILIGGLLVTGLSTGITDVAMNLSGAANERAIGRAIMPVFHAFFSFGTVAGAGYGALGEATGIGIGPQMTIYLVLVVGLAAVVRPHLVQQPIQPEDHVGFKERLSVWTDARTWLIGGLVLGMALTEGSANDWLTLLMVDGHDFDEVGAALAFALFLTAMTAGRLAGVPLIERFGRVAMLRATASLAAVGLVLVIVVDHQVVALIGTAMWGLGASLGFPIGMSAAADDARMATARVGAVATIGYVAFLAGPPLLGFLGEHLGLRDAMWVVLAFVVLSLLTSAVARERGTASGAPDPAVEARP</sequence>
<feature type="transmembrane region" description="Helical" evidence="5">
    <location>
        <begin position="72"/>
        <end position="92"/>
    </location>
</feature>
<proteinExistence type="predicted"/>
<feature type="transmembrane region" description="Helical" evidence="5">
    <location>
        <begin position="274"/>
        <end position="293"/>
    </location>
</feature>
<protein>
    <submittedName>
        <fullName evidence="6">Fucose permease</fullName>
    </submittedName>
</protein>
<comment type="subcellular location">
    <subcellularLocation>
        <location evidence="1">Membrane</location>
        <topology evidence="1">Multi-pass membrane protein</topology>
    </subcellularLocation>
</comment>
<dbReference type="CDD" id="cd17393">
    <property type="entry name" value="MFS_MosC_like"/>
    <property type="match status" value="1"/>
</dbReference>
<feature type="transmembrane region" description="Helical" evidence="5">
    <location>
        <begin position="160"/>
        <end position="180"/>
    </location>
</feature>
<dbReference type="InterPro" id="IPR051788">
    <property type="entry name" value="MFS_Transporter"/>
</dbReference>
<evidence type="ECO:0000256" key="3">
    <source>
        <dbReference type="ARBA" id="ARBA00022989"/>
    </source>
</evidence>
<evidence type="ECO:0000256" key="4">
    <source>
        <dbReference type="ARBA" id="ARBA00023136"/>
    </source>
</evidence>
<organism evidence="6 7">
    <name type="scientific">Agrococcus jejuensis</name>
    <dbReference type="NCBI Taxonomy" id="399736"/>
    <lineage>
        <taxon>Bacteria</taxon>
        <taxon>Bacillati</taxon>
        <taxon>Actinomycetota</taxon>
        <taxon>Actinomycetes</taxon>
        <taxon>Micrococcales</taxon>
        <taxon>Microbacteriaceae</taxon>
        <taxon>Agrococcus</taxon>
    </lineage>
</organism>
<feature type="transmembrane region" description="Helical" evidence="5">
    <location>
        <begin position="242"/>
        <end position="262"/>
    </location>
</feature>
<keyword evidence="2 5" id="KW-0812">Transmembrane</keyword>
<dbReference type="GO" id="GO:0016020">
    <property type="term" value="C:membrane"/>
    <property type="evidence" value="ECO:0007669"/>
    <property type="project" value="UniProtKB-SubCell"/>
</dbReference>
<dbReference type="GO" id="GO:0022857">
    <property type="term" value="F:transmembrane transporter activity"/>
    <property type="evidence" value="ECO:0007669"/>
    <property type="project" value="InterPro"/>
</dbReference>
<reference evidence="7" key="1">
    <citation type="submission" date="2016-10" db="EMBL/GenBank/DDBJ databases">
        <authorList>
            <person name="Varghese N."/>
            <person name="Submissions S."/>
        </authorList>
    </citation>
    <scope>NUCLEOTIDE SEQUENCE [LARGE SCALE GENOMIC DNA]</scope>
    <source>
        <strain evidence="7">DSM 22002</strain>
    </source>
</reference>
<feature type="transmembrane region" description="Helical" evidence="5">
    <location>
        <begin position="332"/>
        <end position="350"/>
    </location>
</feature>
<evidence type="ECO:0000313" key="6">
    <source>
        <dbReference type="EMBL" id="SDH64208.1"/>
    </source>
</evidence>
<dbReference type="SUPFAM" id="SSF103473">
    <property type="entry name" value="MFS general substrate transporter"/>
    <property type="match status" value="1"/>
</dbReference>
<feature type="transmembrane region" description="Helical" evidence="5">
    <location>
        <begin position="362"/>
        <end position="380"/>
    </location>
</feature>
<feature type="transmembrane region" description="Helical" evidence="5">
    <location>
        <begin position="98"/>
        <end position="120"/>
    </location>
</feature>
<dbReference type="InterPro" id="IPR011701">
    <property type="entry name" value="MFS"/>
</dbReference>
<feature type="transmembrane region" description="Helical" evidence="5">
    <location>
        <begin position="42"/>
        <end position="65"/>
    </location>
</feature>
<dbReference type="Proteomes" id="UP000198822">
    <property type="component" value="Chromosome I"/>
</dbReference>
<dbReference type="STRING" id="399736.SAMN04489720_1866"/>